<name>A0ABV7DNL1_9HYPH</name>
<protein>
    <submittedName>
        <fullName evidence="1">DUF1491 family protein</fullName>
    </submittedName>
</protein>
<proteinExistence type="predicted"/>
<reference evidence="2" key="1">
    <citation type="journal article" date="2019" name="Int. J. Syst. Evol. Microbiol.">
        <title>The Global Catalogue of Microorganisms (GCM) 10K type strain sequencing project: providing services to taxonomists for standard genome sequencing and annotation.</title>
        <authorList>
            <consortium name="The Broad Institute Genomics Platform"/>
            <consortium name="The Broad Institute Genome Sequencing Center for Infectious Disease"/>
            <person name="Wu L."/>
            <person name="Ma J."/>
        </authorList>
    </citation>
    <scope>NUCLEOTIDE SEQUENCE [LARGE SCALE GENOMIC DNA]</scope>
    <source>
        <strain evidence="2">KCTC 52677</strain>
    </source>
</reference>
<gene>
    <name evidence="1" type="ORF">ACFOHH_22140</name>
</gene>
<organism evidence="1 2">
    <name type="scientific">Shinella pollutisoli</name>
    <dbReference type="NCBI Taxonomy" id="2250594"/>
    <lineage>
        <taxon>Bacteria</taxon>
        <taxon>Pseudomonadati</taxon>
        <taxon>Pseudomonadota</taxon>
        <taxon>Alphaproteobacteria</taxon>
        <taxon>Hyphomicrobiales</taxon>
        <taxon>Rhizobiaceae</taxon>
        <taxon>Shinella</taxon>
    </lineage>
</organism>
<dbReference type="RefSeq" id="WP_257315052.1">
    <property type="nucleotide sequence ID" value="NZ_JANFDG010000009.1"/>
</dbReference>
<evidence type="ECO:0000313" key="2">
    <source>
        <dbReference type="Proteomes" id="UP001595377"/>
    </source>
</evidence>
<sequence length="125" mass="13850">MTTRLRSAVFVAALVRRVFSRGDFAAVEVKGAEEAGAIFVRQIFRDGRESLHAPAPQSLLAPEDRDSRLFETRLDRADAATVAEAIARERRFDGDLWVVAVEADEIGDIIPFAGGEPEDDGFFRR</sequence>
<evidence type="ECO:0000313" key="1">
    <source>
        <dbReference type="EMBL" id="MFC3075828.1"/>
    </source>
</evidence>
<dbReference type="Gene3D" id="3.40.1530.20">
    <property type="entry name" value="Protein of unknown function (DUF1491)"/>
    <property type="match status" value="1"/>
</dbReference>
<dbReference type="EMBL" id="JBHRSP010000042">
    <property type="protein sequence ID" value="MFC3075828.1"/>
    <property type="molecule type" value="Genomic_DNA"/>
</dbReference>
<dbReference type="InterPro" id="IPR009964">
    <property type="entry name" value="DUF1491"/>
</dbReference>
<keyword evidence="2" id="KW-1185">Reference proteome</keyword>
<accession>A0ABV7DNL1</accession>
<comment type="caution">
    <text evidence="1">The sequence shown here is derived from an EMBL/GenBank/DDBJ whole genome shotgun (WGS) entry which is preliminary data.</text>
</comment>
<dbReference type="Proteomes" id="UP001595377">
    <property type="component" value="Unassembled WGS sequence"/>
</dbReference>
<dbReference type="Pfam" id="PF07372">
    <property type="entry name" value="DUF1491"/>
    <property type="match status" value="1"/>
</dbReference>